<dbReference type="PROSITE" id="PS50932">
    <property type="entry name" value="HTH_LACI_2"/>
    <property type="match status" value="1"/>
</dbReference>
<dbReference type="Pfam" id="PF00356">
    <property type="entry name" value="LacI"/>
    <property type="match status" value="1"/>
</dbReference>
<keyword evidence="3" id="KW-0804">Transcription</keyword>
<proteinExistence type="predicted"/>
<reference evidence="5 6" key="1">
    <citation type="submission" date="2020-08" db="EMBL/GenBank/DDBJ databases">
        <title>Novel species isolated from subtropical streams in China.</title>
        <authorList>
            <person name="Lu H."/>
        </authorList>
    </citation>
    <scope>NUCLEOTIDE SEQUENCE [LARGE SCALE GENOMIC DNA]</scope>
    <source>
        <strain evidence="5 6">CCTCC AB 2015119</strain>
    </source>
</reference>
<evidence type="ECO:0000256" key="1">
    <source>
        <dbReference type="ARBA" id="ARBA00023015"/>
    </source>
</evidence>
<dbReference type="CDD" id="cd01575">
    <property type="entry name" value="PBP1_GntR"/>
    <property type="match status" value="1"/>
</dbReference>
<feature type="domain" description="HTH lacI-type" evidence="4">
    <location>
        <begin position="16"/>
        <end position="70"/>
    </location>
</feature>
<dbReference type="Pfam" id="PF13377">
    <property type="entry name" value="Peripla_BP_3"/>
    <property type="match status" value="1"/>
</dbReference>
<dbReference type="SUPFAM" id="SSF53822">
    <property type="entry name" value="Periplasmic binding protein-like I"/>
    <property type="match status" value="1"/>
</dbReference>
<dbReference type="SMART" id="SM00354">
    <property type="entry name" value="HTH_LACI"/>
    <property type="match status" value="1"/>
</dbReference>
<sequence>MTQENGTRKRRGSGRATIHDVAKVAGVGSITVSRYFKQPDTVSEALRERIRSAVSALNYVPNLVAGGLASTHGRIIGMVIPNISGPIFANTIQSFSDVLTAHGYQLLLASSYFSEAQEERAVRTFLGWSPAALAVTSQYHSKATGQLLASANIPVVETWDYAPRRKHIQVGFSHTEVGRQAARYLLGKGYRRIAFVQNSVASDESAIDRRDGYAEVMREHGLKPWMFIPTAATPFEAGKQAMEALALRQRGAAEAIIFANDNLAASAILAGQRAGIRMPEQCAIVGFGDYAMSSMLLPSLTTIRPPAKEIGEIAALRILESLGETPLSGRLQRLNLLACELVERESA</sequence>
<name>A0ABR6XJN1_9BURK</name>
<dbReference type="Gene3D" id="3.40.50.2300">
    <property type="match status" value="2"/>
</dbReference>
<gene>
    <name evidence="5" type="ORF">H8K26_16040</name>
</gene>
<comment type="caution">
    <text evidence="5">The sequence shown here is derived from an EMBL/GenBank/DDBJ whole genome shotgun (WGS) entry which is preliminary data.</text>
</comment>
<dbReference type="EMBL" id="JACOFT010000006">
    <property type="protein sequence ID" value="MBC3812955.1"/>
    <property type="molecule type" value="Genomic_DNA"/>
</dbReference>
<protein>
    <submittedName>
        <fullName evidence="5">LacI family DNA-binding transcriptional regulator</fullName>
    </submittedName>
</protein>
<dbReference type="GO" id="GO:0003677">
    <property type="term" value="F:DNA binding"/>
    <property type="evidence" value="ECO:0007669"/>
    <property type="project" value="UniProtKB-KW"/>
</dbReference>
<dbReference type="PANTHER" id="PTHR30146:SF33">
    <property type="entry name" value="TRANSCRIPTIONAL REGULATOR"/>
    <property type="match status" value="1"/>
</dbReference>
<evidence type="ECO:0000313" key="6">
    <source>
        <dbReference type="Proteomes" id="UP000637632"/>
    </source>
</evidence>
<keyword evidence="6" id="KW-1185">Reference proteome</keyword>
<evidence type="ECO:0000313" key="5">
    <source>
        <dbReference type="EMBL" id="MBC3812955.1"/>
    </source>
</evidence>
<organism evidence="5 6">
    <name type="scientific">Undibacterium aquatile</name>
    <dbReference type="NCBI Taxonomy" id="1537398"/>
    <lineage>
        <taxon>Bacteria</taxon>
        <taxon>Pseudomonadati</taxon>
        <taxon>Pseudomonadota</taxon>
        <taxon>Betaproteobacteria</taxon>
        <taxon>Burkholderiales</taxon>
        <taxon>Oxalobacteraceae</taxon>
        <taxon>Undibacterium</taxon>
    </lineage>
</organism>
<keyword evidence="1" id="KW-0805">Transcription regulation</keyword>
<dbReference type="CDD" id="cd01392">
    <property type="entry name" value="HTH_LacI"/>
    <property type="match status" value="1"/>
</dbReference>
<dbReference type="RefSeq" id="WP_190480836.1">
    <property type="nucleotide sequence ID" value="NZ_JACOFT010000006.1"/>
</dbReference>
<dbReference type="InterPro" id="IPR000843">
    <property type="entry name" value="HTH_LacI"/>
</dbReference>
<dbReference type="Gene3D" id="1.10.260.40">
    <property type="entry name" value="lambda repressor-like DNA-binding domains"/>
    <property type="match status" value="1"/>
</dbReference>
<dbReference type="InterPro" id="IPR028082">
    <property type="entry name" value="Peripla_BP_I"/>
</dbReference>
<evidence type="ECO:0000259" key="4">
    <source>
        <dbReference type="PROSITE" id="PS50932"/>
    </source>
</evidence>
<dbReference type="SUPFAM" id="SSF47413">
    <property type="entry name" value="lambda repressor-like DNA-binding domains"/>
    <property type="match status" value="1"/>
</dbReference>
<keyword evidence="2 5" id="KW-0238">DNA-binding</keyword>
<evidence type="ECO:0000256" key="2">
    <source>
        <dbReference type="ARBA" id="ARBA00023125"/>
    </source>
</evidence>
<evidence type="ECO:0000256" key="3">
    <source>
        <dbReference type="ARBA" id="ARBA00023163"/>
    </source>
</evidence>
<accession>A0ABR6XJN1</accession>
<dbReference type="InterPro" id="IPR010982">
    <property type="entry name" value="Lambda_DNA-bd_dom_sf"/>
</dbReference>
<dbReference type="PANTHER" id="PTHR30146">
    <property type="entry name" value="LACI-RELATED TRANSCRIPTIONAL REPRESSOR"/>
    <property type="match status" value="1"/>
</dbReference>
<dbReference type="InterPro" id="IPR046335">
    <property type="entry name" value="LacI/GalR-like_sensor"/>
</dbReference>
<dbReference type="Proteomes" id="UP000637632">
    <property type="component" value="Unassembled WGS sequence"/>
</dbReference>